<keyword evidence="3" id="KW-0804">Transcription</keyword>
<dbReference type="SMART" id="SM00354">
    <property type="entry name" value="HTH_LACI"/>
    <property type="match status" value="1"/>
</dbReference>
<evidence type="ECO:0000259" key="4">
    <source>
        <dbReference type="PROSITE" id="PS50932"/>
    </source>
</evidence>
<dbReference type="Gene3D" id="3.40.50.2300">
    <property type="match status" value="2"/>
</dbReference>
<protein>
    <submittedName>
        <fullName evidence="6">LacI family DNA-binding transcriptional regulator</fullName>
    </submittedName>
</protein>
<dbReference type="InterPro" id="IPR001387">
    <property type="entry name" value="Cro/C1-type_HTH"/>
</dbReference>
<evidence type="ECO:0000256" key="2">
    <source>
        <dbReference type="ARBA" id="ARBA00023125"/>
    </source>
</evidence>
<dbReference type="RefSeq" id="WP_303593130.1">
    <property type="nucleotide sequence ID" value="NZ_JAUORK010000004.1"/>
</dbReference>
<dbReference type="InterPro" id="IPR028082">
    <property type="entry name" value="Peripla_BP_I"/>
</dbReference>
<dbReference type="Pfam" id="PF13377">
    <property type="entry name" value="Peripla_BP_3"/>
    <property type="match status" value="1"/>
</dbReference>
<evidence type="ECO:0000256" key="1">
    <source>
        <dbReference type="ARBA" id="ARBA00023015"/>
    </source>
</evidence>
<dbReference type="Pfam" id="PF00356">
    <property type="entry name" value="LacI"/>
    <property type="match status" value="1"/>
</dbReference>
<proteinExistence type="predicted"/>
<dbReference type="Proteomes" id="UP001170481">
    <property type="component" value="Unassembled WGS sequence"/>
</dbReference>
<reference evidence="6" key="1">
    <citation type="submission" date="2023-07" db="EMBL/GenBank/DDBJ databases">
        <title>Genome content predicts the carbon catabolic preferences of heterotrophic bacteria.</title>
        <authorList>
            <person name="Gralka M."/>
        </authorList>
    </citation>
    <scope>NUCLEOTIDE SEQUENCE</scope>
    <source>
        <strain evidence="6">C2R13</strain>
    </source>
</reference>
<dbReference type="PROSITE" id="PS50932">
    <property type="entry name" value="HTH_LACI_2"/>
    <property type="match status" value="1"/>
</dbReference>
<keyword evidence="2 6" id="KW-0238">DNA-binding</keyword>
<dbReference type="PROSITE" id="PS50943">
    <property type="entry name" value="HTH_CROC1"/>
    <property type="match status" value="1"/>
</dbReference>
<dbReference type="CDD" id="cd01392">
    <property type="entry name" value="HTH_LacI"/>
    <property type="match status" value="1"/>
</dbReference>
<keyword evidence="1" id="KW-0805">Transcription regulation</keyword>
<dbReference type="GO" id="GO:0000976">
    <property type="term" value="F:transcription cis-regulatory region binding"/>
    <property type="evidence" value="ECO:0007669"/>
    <property type="project" value="TreeGrafter"/>
</dbReference>
<evidence type="ECO:0000259" key="5">
    <source>
        <dbReference type="PROSITE" id="PS50943"/>
    </source>
</evidence>
<dbReference type="GO" id="GO:0003700">
    <property type="term" value="F:DNA-binding transcription factor activity"/>
    <property type="evidence" value="ECO:0007669"/>
    <property type="project" value="TreeGrafter"/>
</dbReference>
<dbReference type="Gene3D" id="1.10.260.40">
    <property type="entry name" value="lambda repressor-like DNA-binding domains"/>
    <property type="match status" value="1"/>
</dbReference>
<dbReference type="PANTHER" id="PTHR30146">
    <property type="entry name" value="LACI-RELATED TRANSCRIPTIONAL REPRESSOR"/>
    <property type="match status" value="1"/>
</dbReference>
<dbReference type="InterPro" id="IPR010982">
    <property type="entry name" value="Lambda_DNA-bd_dom_sf"/>
</dbReference>
<dbReference type="SUPFAM" id="SSF53822">
    <property type="entry name" value="Periplasmic binding protein-like I"/>
    <property type="match status" value="1"/>
</dbReference>
<evidence type="ECO:0000313" key="6">
    <source>
        <dbReference type="EMBL" id="MDO6671518.1"/>
    </source>
</evidence>
<name>A0AAP4TXD3_9GAMM</name>
<dbReference type="InterPro" id="IPR046335">
    <property type="entry name" value="LacI/GalR-like_sensor"/>
</dbReference>
<feature type="domain" description="HTH cro/C1-type" evidence="5">
    <location>
        <begin position="6"/>
        <end position="49"/>
    </location>
</feature>
<sequence>MKRRATIAQVAKEAGVSTATVSRHLNQTALVNDDTAERIRAAIEKLSYIPSFVGKSLKENRSRTIGVVIPSIIPQSYSWAVESLQRACRARGYAALVMTTAYEPADERLALETLIARGVDGLVVNLGSSHLEEHLALLERLEVPFVLLFNEEEHSQHPFVAAENRLAMQQLVEHVVALGHQRITLLAGDFKDAQRYALRAQGYREAMTAAGLAQHIDVKELPLSLNGSEALVTELLKTPQRPSVLLTTHNSLAFHVLGLLHRHGIQVPAEISLATFNGHDIAQILSPTLCSIEQPFDAMGKAAVDIVLGMIEGESRDIQQRFSCTLQGGQSLGNGH</sequence>
<dbReference type="AlphaFoldDB" id="A0AAP4TXD3"/>
<dbReference type="EMBL" id="JAUORK010000004">
    <property type="protein sequence ID" value="MDO6671518.1"/>
    <property type="molecule type" value="Genomic_DNA"/>
</dbReference>
<organism evidence="6 7">
    <name type="scientific">Cobetia amphilecti</name>
    <dbReference type="NCBI Taxonomy" id="1055104"/>
    <lineage>
        <taxon>Bacteria</taxon>
        <taxon>Pseudomonadati</taxon>
        <taxon>Pseudomonadota</taxon>
        <taxon>Gammaproteobacteria</taxon>
        <taxon>Oceanospirillales</taxon>
        <taxon>Halomonadaceae</taxon>
        <taxon>Cobetia</taxon>
    </lineage>
</organism>
<evidence type="ECO:0000256" key="3">
    <source>
        <dbReference type="ARBA" id="ARBA00023163"/>
    </source>
</evidence>
<gene>
    <name evidence="6" type="ORF">Q4535_05235</name>
</gene>
<feature type="domain" description="HTH lacI-type" evidence="4">
    <location>
        <begin position="5"/>
        <end position="59"/>
    </location>
</feature>
<dbReference type="SUPFAM" id="SSF47413">
    <property type="entry name" value="lambda repressor-like DNA-binding domains"/>
    <property type="match status" value="1"/>
</dbReference>
<comment type="caution">
    <text evidence="6">The sequence shown here is derived from an EMBL/GenBank/DDBJ whole genome shotgun (WGS) entry which is preliminary data.</text>
</comment>
<accession>A0AAP4TXD3</accession>
<evidence type="ECO:0000313" key="7">
    <source>
        <dbReference type="Proteomes" id="UP001170481"/>
    </source>
</evidence>
<dbReference type="InterPro" id="IPR000843">
    <property type="entry name" value="HTH_LacI"/>
</dbReference>
<dbReference type="PANTHER" id="PTHR30146:SF138">
    <property type="entry name" value="TRANSCRIPTIONAL REGULATORY PROTEIN"/>
    <property type="match status" value="1"/>
</dbReference>